<dbReference type="Pfam" id="PF04367">
    <property type="entry name" value="DUF502"/>
    <property type="match status" value="1"/>
</dbReference>
<feature type="transmembrane region" description="Helical" evidence="1">
    <location>
        <begin position="20"/>
        <end position="44"/>
    </location>
</feature>
<keyword evidence="1" id="KW-0472">Membrane</keyword>
<keyword evidence="1" id="KW-0812">Transmembrane</keyword>
<dbReference type="Proteomes" id="UP000317238">
    <property type="component" value="Unassembled WGS sequence"/>
</dbReference>
<keyword evidence="1" id="KW-1133">Transmembrane helix</keyword>
<sequence>MREHVERQFGFLRSTAIGGIVFLLPLIVVGYLLGQVGSIVYWIAQFLNETFEIRTVHGYTVLLMAAIAVLIILCFGAGVAAQLAIGKKFSGIVEKHLIMIFPRYSIYKDQVAGGIGGELGRDRMKPVLIDHMGIYRPGLEIERSDDGRVTVYFPGSPDPWSGTFGFLKSEQVTNIDVDLGEFLATFERLGRDSYPLLRDAWKASQAGQTESTESTA</sequence>
<evidence type="ECO:0000313" key="3">
    <source>
        <dbReference type="Proteomes" id="UP000317238"/>
    </source>
</evidence>
<dbReference type="InterPro" id="IPR007462">
    <property type="entry name" value="COV1-like"/>
</dbReference>
<proteinExistence type="predicted"/>
<name>A0A5C5XZD9_9PLAN</name>
<feature type="transmembrane region" description="Helical" evidence="1">
    <location>
        <begin position="56"/>
        <end position="85"/>
    </location>
</feature>
<accession>A0A5C5XZD9</accession>
<comment type="caution">
    <text evidence="2">The sequence shown here is derived from an EMBL/GenBank/DDBJ whole genome shotgun (WGS) entry which is preliminary data.</text>
</comment>
<gene>
    <name evidence="2" type="ORF">Pan14r_06040</name>
</gene>
<reference evidence="2 3" key="1">
    <citation type="submission" date="2019-02" db="EMBL/GenBank/DDBJ databases">
        <title>Deep-cultivation of Planctomycetes and their phenomic and genomic characterization uncovers novel biology.</title>
        <authorList>
            <person name="Wiegand S."/>
            <person name="Jogler M."/>
            <person name="Boedeker C."/>
            <person name="Pinto D."/>
            <person name="Vollmers J."/>
            <person name="Rivas-Marin E."/>
            <person name="Kohn T."/>
            <person name="Peeters S.H."/>
            <person name="Heuer A."/>
            <person name="Rast P."/>
            <person name="Oberbeckmann S."/>
            <person name="Bunk B."/>
            <person name="Jeske O."/>
            <person name="Meyerdierks A."/>
            <person name="Storesund J.E."/>
            <person name="Kallscheuer N."/>
            <person name="Luecker S."/>
            <person name="Lage O.M."/>
            <person name="Pohl T."/>
            <person name="Merkel B.J."/>
            <person name="Hornburger P."/>
            <person name="Mueller R.-W."/>
            <person name="Bruemmer F."/>
            <person name="Labrenz M."/>
            <person name="Spormann A.M."/>
            <person name="Op Den Camp H."/>
            <person name="Overmann J."/>
            <person name="Amann R."/>
            <person name="Jetten M.S.M."/>
            <person name="Mascher T."/>
            <person name="Medema M.H."/>
            <person name="Devos D.P."/>
            <person name="Kaster A.-K."/>
            <person name="Ovreas L."/>
            <person name="Rohde M."/>
            <person name="Galperin M.Y."/>
            <person name="Jogler C."/>
        </authorList>
    </citation>
    <scope>NUCLEOTIDE SEQUENCE [LARGE SCALE GENOMIC DNA]</scope>
    <source>
        <strain evidence="2 3">Pan14r</strain>
    </source>
</reference>
<dbReference type="OrthoDB" id="260491at2"/>
<evidence type="ECO:0000256" key="1">
    <source>
        <dbReference type="SAM" id="Phobius"/>
    </source>
</evidence>
<evidence type="ECO:0008006" key="4">
    <source>
        <dbReference type="Google" id="ProtNLM"/>
    </source>
</evidence>
<protein>
    <recommendedName>
        <fullName evidence="4">DUF502 domain-containing protein</fullName>
    </recommendedName>
</protein>
<dbReference type="EMBL" id="SJPL01000001">
    <property type="protein sequence ID" value="TWT68360.1"/>
    <property type="molecule type" value="Genomic_DNA"/>
</dbReference>
<keyword evidence="3" id="KW-1185">Reference proteome</keyword>
<evidence type="ECO:0000313" key="2">
    <source>
        <dbReference type="EMBL" id="TWT68360.1"/>
    </source>
</evidence>
<organism evidence="2 3">
    <name type="scientific">Crateriforma conspicua</name>
    <dbReference type="NCBI Taxonomy" id="2527996"/>
    <lineage>
        <taxon>Bacteria</taxon>
        <taxon>Pseudomonadati</taxon>
        <taxon>Planctomycetota</taxon>
        <taxon>Planctomycetia</taxon>
        <taxon>Planctomycetales</taxon>
        <taxon>Planctomycetaceae</taxon>
        <taxon>Crateriforma</taxon>
    </lineage>
</organism>
<dbReference type="AlphaFoldDB" id="A0A5C5XZD9"/>
<dbReference type="RefSeq" id="WP_146438273.1">
    <property type="nucleotide sequence ID" value="NZ_SJPL01000001.1"/>
</dbReference>